<dbReference type="InterPro" id="IPR015424">
    <property type="entry name" value="PyrdxlP-dep_Trfase"/>
</dbReference>
<feature type="non-terminal residue" evidence="5">
    <location>
        <position position="1"/>
    </location>
</feature>
<dbReference type="GO" id="GO:0004015">
    <property type="term" value="F:adenosylmethionine-8-amino-7-oxononanoate transaminase activity"/>
    <property type="evidence" value="ECO:0007669"/>
    <property type="project" value="TreeGrafter"/>
</dbReference>
<dbReference type="InterPro" id="IPR005814">
    <property type="entry name" value="Aminotrans_3"/>
</dbReference>
<keyword evidence="6" id="KW-1185">Reference proteome</keyword>
<dbReference type="OrthoDB" id="425114at2759"/>
<keyword evidence="3" id="KW-0032">Aminotransferase</keyword>
<comment type="caution">
    <text evidence="5">The sequence shown here is derived from an EMBL/GenBank/DDBJ whole genome shotgun (WGS) entry which is preliminary data.</text>
</comment>
<comment type="subcellular location">
    <subcellularLocation>
        <location evidence="1">Mitochondrion</location>
    </subcellularLocation>
</comment>
<dbReference type="AlphaFoldDB" id="S8C175"/>
<dbReference type="GO" id="GO:0030170">
    <property type="term" value="F:pyridoxal phosphate binding"/>
    <property type="evidence" value="ECO:0007669"/>
    <property type="project" value="InterPro"/>
</dbReference>
<keyword evidence="4" id="KW-0808">Transferase</keyword>
<dbReference type="GO" id="GO:0005739">
    <property type="term" value="C:mitochondrion"/>
    <property type="evidence" value="ECO:0007669"/>
    <property type="project" value="UniProtKB-SubCell"/>
</dbReference>
<dbReference type="InterPro" id="IPR049704">
    <property type="entry name" value="Aminotrans_3_PPA_site"/>
</dbReference>
<dbReference type="PROSITE" id="PS00600">
    <property type="entry name" value="AA_TRANSFER_CLASS_3"/>
    <property type="match status" value="1"/>
</dbReference>
<comment type="similarity">
    <text evidence="2">Belongs to the class-III pyridoxal-phosphate-dependent aminotransferase family.</text>
</comment>
<accession>S8C175</accession>
<reference evidence="5 6" key="1">
    <citation type="journal article" date="2013" name="BMC Genomics">
        <title>The miniature genome of a carnivorous plant Genlisea aurea contains a low number of genes and short non-coding sequences.</title>
        <authorList>
            <person name="Leushkin E.V."/>
            <person name="Sutormin R.A."/>
            <person name="Nabieva E.R."/>
            <person name="Penin A.A."/>
            <person name="Kondrashov A.S."/>
            <person name="Logacheva M.D."/>
        </authorList>
    </citation>
    <scope>NUCLEOTIDE SEQUENCE [LARGE SCALE GENOMIC DNA]</scope>
</reference>
<dbReference type="SUPFAM" id="SSF53383">
    <property type="entry name" value="PLP-dependent transferases"/>
    <property type="match status" value="1"/>
</dbReference>
<protein>
    <submittedName>
        <fullName evidence="5">Mitochondrial bifunctional diaminopelargonate synthetase</fullName>
    </submittedName>
</protein>
<feature type="non-terminal residue" evidence="5">
    <location>
        <position position="219"/>
    </location>
</feature>
<sequence>VLGLRGSYHGDTLGAMEAQASSPYTGFLQQPWYSGRGVFLDPPTVGLHNGKWEVLLTEKMLSQRSGLKPQSFSSLDDVFVATRDDTDLSRFYSSFITSELQSDNTGVSRVGALIIEPGEFFSFHYFTFFVHGAGGMQLIDPLYQKILIRECKKRKVPVIFDEVFTGFWRLGRESAAKLLGCEPDIACFAKLMTGGIIPLAVTLASSAVFDAFKGDSKVK</sequence>
<proteinExistence type="inferred from homology"/>
<dbReference type="Pfam" id="PF00202">
    <property type="entry name" value="Aminotran_3"/>
    <property type="match status" value="1"/>
</dbReference>
<dbReference type="GO" id="GO:0004141">
    <property type="term" value="F:dethiobiotin synthase activity"/>
    <property type="evidence" value="ECO:0007669"/>
    <property type="project" value="TreeGrafter"/>
</dbReference>
<evidence type="ECO:0000313" key="5">
    <source>
        <dbReference type="EMBL" id="EPS60530.1"/>
    </source>
</evidence>
<dbReference type="Gene3D" id="3.40.640.10">
    <property type="entry name" value="Type I PLP-dependent aspartate aminotransferase-like (Major domain)"/>
    <property type="match status" value="1"/>
</dbReference>
<organism evidence="5 6">
    <name type="scientific">Genlisea aurea</name>
    <dbReference type="NCBI Taxonomy" id="192259"/>
    <lineage>
        <taxon>Eukaryota</taxon>
        <taxon>Viridiplantae</taxon>
        <taxon>Streptophyta</taxon>
        <taxon>Embryophyta</taxon>
        <taxon>Tracheophyta</taxon>
        <taxon>Spermatophyta</taxon>
        <taxon>Magnoliopsida</taxon>
        <taxon>eudicotyledons</taxon>
        <taxon>Gunneridae</taxon>
        <taxon>Pentapetalae</taxon>
        <taxon>asterids</taxon>
        <taxon>lamiids</taxon>
        <taxon>Lamiales</taxon>
        <taxon>Lentibulariaceae</taxon>
        <taxon>Genlisea</taxon>
    </lineage>
</organism>
<evidence type="ECO:0000256" key="4">
    <source>
        <dbReference type="ARBA" id="ARBA00022679"/>
    </source>
</evidence>
<dbReference type="PANTHER" id="PTHR42684:SF3">
    <property type="entry name" value="ADENOSYLMETHIONINE-8-AMINO-7-OXONONANOATE AMINOTRANSFERASE"/>
    <property type="match status" value="1"/>
</dbReference>
<evidence type="ECO:0000256" key="1">
    <source>
        <dbReference type="ARBA" id="ARBA00004173"/>
    </source>
</evidence>
<dbReference type="InterPro" id="IPR015421">
    <property type="entry name" value="PyrdxlP-dep_Trfase_major"/>
</dbReference>
<dbReference type="PANTHER" id="PTHR42684">
    <property type="entry name" value="ADENOSYLMETHIONINE-8-AMINO-7-OXONONANOATE AMINOTRANSFERASE"/>
    <property type="match status" value="1"/>
</dbReference>
<dbReference type="GO" id="GO:0009102">
    <property type="term" value="P:biotin biosynthetic process"/>
    <property type="evidence" value="ECO:0007669"/>
    <property type="project" value="TreeGrafter"/>
</dbReference>
<dbReference type="EMBL" id="AUSU01007496">
    <property type="protein sequence ID" value="EPS60530.1"/>
    <property type="molecule type" value="Genomic_DNA"/>
</dbReference>
<gene>
    <name evidence="5" type="ORF">M569_14273</name>
</gene>
<evidence type="ECO:0000313" key="6">
    <source>
        <dbReference type="Proteomes" id="UP000015453"/>
    </source>
</evidence>
<evidence type="ECO:0000256" key="2">
    <source>
        <dbReference type="ARBA" id="ARBA00008954"/>
    </source>
</evidence>
<evidence type="ECO:0000256" key="3">
    <source>
        <dbReference type="ARBA" id="ARBA00022576"/>
    </source>
</evidence>
<name>S8C175_9LAMI</name>
<dbReference type="Proteomes" id="UP000015453">
    <property type="component" value="Unassembled WGS sequence"/>
</dbReference>